<organism evidence="12 13">
    <name type="scientific">Amycolatopsis rhizosphaerae</name>
    <dbReference type="NCBI Taxonomy" id="2053003"/>
    <lineage>
        <taxon>Bacteria</taxon>
        <taxon>Bacillati</taxon>
        <taxon>Actinomycetota</taxon>
        <taxon>Actinomycetes</taxon>
        <taxon>Pseudonocardiales</taxon>
        <taxon>Pseudonocardiaceae</taxon>
        <taxon>Amycolatopsis</taxon>
    </lineage>
</organism>
<keyword evidence="13" id="KW-1185">Reference proteome</keyword>
<dbReference type="GO" id="GO:0000156">
    <property type="term" value="F:phosphorelay response regulator activity"/>
    <property type="evidence" value="ECO:0007669"/>
    <property type="project" value="TreeGrafter"/>
</dbReference>
<dbReference type="EMBL" id="VJWX01000079">
    <property type="protein sequence ID" value="TVT53914.1"/>
    <property type="molecule type" value="Genomic_DNA"/>
</dbReference>
<accession>A0A558CYS2</accession>
<evidence type="ECO:0000256" key="8">
    <source>
        <dbReference type="ARBA" id="ARBA00023163"/>
    </source>
</evidence>
<evidence type="ECO:0000256" key="5">
    <source>
        <dbReference type="ARBA" id="ARBA00023015"/>
    </source>
</evidence>
<comment type="subcellular location">
    <subcellularLocation>
        <location evidence="1 9">Cytoplasm</location>
    </subcellularLocation>
</comment>
<dbReference type="GO" id="GO:0005737">
    <property type="term" value="C:cytoplasm"/>
    <property type="evidence" value="ECO:0007669"/>
    <property type="project" value="UniProtKB-SubCell"/>
</dbReference>
<evidence type="ECO:0000313" key="13">
    <source>
        <dbReference type="Proteomes" id="UP000320011"/>
    </source>
</evidence>
<reference evidence="12 13" key="2">
    <citation type="submission" date="2019-08" db="EMBL/GenBank/DDBJ databases">
        <title>Amycolatopsis acidicola sp. nov., isolated from peat swamp forest soil.</title>
        <authorList>
            <person name="Srisuk N."/>
        </authorList>
    </citation>
    <scope>NUCLEOTIDE SEQUENCE [LARGE SCALE GENOMIC DNA]</scope>
    <source>
        <strain evidence="12 13">TBRC 6029</strain>
    </source>
</reference>
<comment type="caution">
    <text evidence="12">The sequence shown here is derived from an EMBL/GenBank/DDBJ whole genome shotgun (WGS) entry which is preliminary data.</text>
</comment>
<dbReference type="SUPFAM" id="SSF52172">
    <property type="entry name" value="CheY-like"/>
    <property type="match status" value="1"/>
</dbReference>
<keyword evidence="7 9" id="KW-0010">Activator</keyword>
<protein>
    <recommendedName>
        <fullName evidence="9">Transcriptional regulatory protein</fullName>
    </recommendedName>
</protein>
<dbReference type="GO" id="GO:0003700">
    <property type="term" value="F:DNA-binding transcription factor activity"/>
    <property type="evidence" value="ECO:0007669"/>
    <property type="project" value="InterPro"/>
</dbReference>
<dbReference type="InterPro" id="IPR051271">
    <property type="entry name" value="2C-system_Tx_regulators"/>
</dbReference>
<dbReference type="PANTHER" id="PTHR45526">
    <property type="entry name" value="TRANSCRIPTIONAL REGULATORY PROTEIN DPIA"/>
    <property type="match status" value="1"/>
</dbReference>
<evidence type="ECO:0000256" key="9">
    <source>
        <dbReference type="PIRNR" id="PIRNR006171"/>
    </source>
</evidence>
<dbReference type="InterPro" id="IPR024187">
    <property type="entry name" value="Sig_transdc_resp-reg_cit/mal"/>
</dbReference>
<dbReference type="PROSITE" id="PS50110">
    <property type="entry name" value="RESPONSE_REGULATORY"/>
    <property type="match status" value="1"/>
</dbReference>
<keyword evidence="2 9" id="KW-0963">Cytoplasm</keyword>
<dbReference type="RefSeq" id="WP_144587258.1">
    <property type="nucleotide sequence ID" value="NZ_VJWX01000079.1"/>
</dbReference>
<evidence type="ECO:0000313" key="12">
    <source>
        <dbReference type="EMBL" id="TVT53914.1"/>
    </source>
</evidence>
<dbReference type="OrthoDB" id="7187989at2"/>
<reference evidence="12 13" key="1">
    <citation type="submission" date="2019-07" db="EMBL/GenBank/DDBJ databases">
        <authorList>
            <person name="Duangmal K."/>
            <person name="Teo W.F.A."/>
        </authorList>
    </citation>
    <scope>NUCLEOTIDE SEQUENCE [LARGE SCALE GENOMIC DNA]</scope>
    <source>
        <strain evidence="12 13">TBRC 6029</strain>
    </source>
</reference>
<keyword evidence="3 10" id="KW-0597">Phosphoprotein</keyword>
<keyword evidence="8 9" id="KW-0804">Transcription</keyword>
<dbReference type="InterPro" id="IPR005471">
    <property type="entry name" value="Tscrpt_reg_IclR_N"/>
</dbReference>
<dbReference type="InterPro" id="IPR036390">
    <property type="entry name" value="WH_DNA-bd_sf"/>
</dbReference>
<gene>
    <name evidence="12" type="ORF">FNH05_11050</name>
</gene>
<evidence type="ECO:0000256" key="10">
    <source>
        <dbReference type="PROSITE-ProRule" id="PRU00169"/>
    </source>
</evidence>
<dbReference type="Gene3D" id="1.10.10.10">
    <property type="entry name" value="Winged helix-like DNA-binding domain superfamily/Winged helix DNA-binding domain"/>
    <property type="match status" value="1"/>
</dbReference>
<dbReference type="AlphaFoldDB" id="A0A558CYS2"/>
<evidence type="ECO:0000256" key="3">
    <source>
        <dbReference type="ARBA" id="ARBA00022553"/>
    </source>
</evidence>
<evidence type="ECO:0000256" key="6">
    <source>
        <dbReference type="ARBA" id="ARBA00023125"/>
    </source>
</evidence>
<name>A0A558CYS2_9PSEU</name>
<dbReference type="PIRSF" id="PIRSF006171">
    <property type="entry name" value="RR_citrat_malat"/>
    <property type="match status" value="1"/>
</dbReference>
<evidence type="ECO:0000256" key="1">
    <source>
        <dbReference type="ARBA" id="ARBA00004496"/>
    </source>
</evidence>
<evidence type="ECO:0000256" key="4">
    <source>
        <dbReference type="ARBA" id="ARBA00023012"/>
    </source>
</evidence>
<dbReference type="SUPFAM" id="SSF46785">
    <property type="entry name" value="Winged helix' DNA-binding domain"/>
    <property type="match status" value="1"/>
</dbReference>
<keyword evidence="5 9" id="KW-0805">Transcription regulation</keyword>
<dbReference type="Pfam" id="PF09339">
    <property type="entry name" value="HTH_IclR"/>
    <property type="match status" value="1"/>
</dbReference>
<dbReference type="Proteomes" id="UP000320011">
    <property type="component" value="Unassembled WGS sequence"/>
</dbReference>
<dbReference type="GO" id="GO:0003677">
    <property type="term" value="F:DNA binding"/>
    <property type="evidence" value="ECO:0007669"/>
    <property type="project" value="UniProtKB-KW"/>
</dbReference>
<dbReference type="SMART" id="SM00448">
    <property type="entry name" value="REC"/>
    <property type="match status" value="1"/>
</dbReference>
<evidence type="ECO:0000256" key="7">
    <source>
        <dbReference type="ARBA" id="ARBA00023159"/>
    </source>
</evidence>
<evidence type="ECO:0000259" key="11">
    <source>
        <dbReference type="PROSITE" id="PS50110"/>
    </source>
</evidence>
<feature type="domain" description="Response regulatory" evidence="11">
    <location>
        <begin position="3"/>
        <end position="114"/>
    </location>
</feature>
<dbReference type="InterPro" id="IPR036388">
    <property type="entry name" value="WH-like_DNA-bd_sf"/>
</dbReference>
<keyword evidence="6 9" id="KW-0238">DNA-binding</keyword>
<keyword evidence="4 9" id="KW-0902">Two-component regulatory system</keyword>
<feature type="modified residue" description="4-aspartylphosphate" evidence="10">
    <location>
        <position position="54"/>
    </location>
</feature>
<dbReference type="PANTHER" id="PTHR45526:SF1">
    <property type="entry name" value="TRANSCRIPTIONAL REGULATORY PROTEIN DCUR-RELATED"/>
    <property type="match status" value="1"/>
</dbReference>
<dbReference type="InterPro" id="IPR001789">
    <property type="entry name" value="Sig_transdc_resp-reg_receiver"/>
</dbReference>
<dbReference type="InterPro" id="IPR011006">
    <property type="entry name" value="CheY-like_superfamily"/>
</dbReference>
<proteinExistence type="predicted"/>
<evidence type="ECO:0000256" key="2">
    <source>
        <dbReference type="ARBA" id="ARBA00022490"/>
    </source>
</evidence>
<dbReference type="Gene3D" id="3.40.50.2300">
    <property type="match status" value="1"/>
</dbReference>
<sequence>MIRTLIVDDDFRVAGVHAGFVEEVPGFAVAGIAHTAAEARARVRELAPDLVLLDVYLPDESGLSLLTELPVDTIILSAAADTRSIRAALRAGALNYLIKPFSTRQFAERLNGYARYRRLVAEERNLAQSDVDRLFRTLHEQDRAVAAKGQSSATARLVSEHLRRAARPLSAAEIAGELGVARATAQRYLTALAEAGAVEMRLRYGATGRPEHEYTWRSPARQPKAVS</sequence>
<dbReference type="Pfam" id="PF00072">
    <property type="entry name" value="Response_reg"/>
    <property type="match status" value="1"/>
</dbReference>